<organism evidence="6 7">
    <name type="scientific">Smittium mucronatum</name>
    <dbReference type="NCBI Taxonomy" id="133383"/>
    <lineage>
        <taxon>Eukaryota</taxon>
        <taxon>Fungi</taxon>
        <taxon>Fungi incertae sedis</taxon>
        <taxon>Zoopagomycota</taxon>
        <taxon>Kickxellomycotina</taxon>
        <taxon>Harpellomycetes</taxon>
        <taxon>Harpellales</taxon>
        <taxon>Legeriomycetaceae</taxon>
        <taxon>Smittium</taxon>
    </lineage>
</organism>
<dbReference type="InterPro" id="IPR015943">
    <property type="entry name" value="WD40/YVTN_repeat-like_dom_sf"/>
</dbReference>
<feature type="compositionally biased region" description="Basic and acidic residues" evidence="5">
    <location>
        <begin position="200"/>
        <end position="212"/>
    </location>
</feature>
<dbReference type="EMBL" id="LSSL01002364">
    <property type="protein sequence ID" value="OLY81539.1"/>
    <property type="molecule type" value="Genomic_DNA"/>
</dbReference>
<dbReference type="GO" id="GO:1990234">
    <property type="term" value="C:transferase complex"/>
    <property type="evidence" value="ECO:0007669"/>
    <property type="project" value="UniProtKB-ARBA"/>
</dbReference>
<feature type="repeat" description="WD" evidence="3">
    <location>
        <begin position="268"/>
        <end position="311"/>
    </location>
</feature>
<name>A0A1R0GXC1_9FUNG</name>
<dbReference type="OrthoDB" id="6262491at2759"/>
<comment type="caution">
    <text evidence="6">The sequence shown here is derived from an EMBL/GenBank/DDBJ whole genome shotgun (WGS) entry which is preliminary data.</text>
</comment>
<accession>A0A1R0GXC1</accession>
<evidence type="ECO:0000313" key="7">
    <source>
        <dbReference type="Proteomes" id="UP000187455"/>
    </source>
</evidence>
<dbReference type="SMART" id="SM00320">
    <property type="entry name" value="WD40"/>
    <property type="match status" value="5"/>
</dbReference>
<dbReference type="PANTHER" id="PTHR22847">
    <property type="entry name" value="WD40 REPEAT PROTEIN"/>
    <property type="match status" value="1"/>
</dbReference>
<keyword evidence="7" id="KW-1185">Reference proteome</keyword>
<feature type="region of interest" description="Disordered" evidence="5">
    <location>
        <begin position="143"/>
        <end position="216"/>
    </location>
</feature>
<keyword evidence="1 3" id="KW-0853">WD repeat</keyword>
<keyword evidence="4" id="KW-0175">Coiled coil</keyword>
<feature type="coiled-coil region" evidence="4">
    <location>
        <begin position="22"/>
        <end position="56"/>
    </location>
</feature>
<dbReference type="SUPFAM" id="SSF50978">
    <property type="entry name" value="WD40 repeat-like"/>
    <property type="match status" value="1"/>
</dbReference>
<reference evidence="6 7" key="1">
    <citation type="journal article" date="2016" name="Mol. Biol. Evol.">
        <title>Genome-Wide Survey of Gut Fungi (Harpellales) Reveals the First Horizontally Transferred Ubiquitin Gene from a Mosquito Host.</title>
        <authorList>
            <person name="Wang Y."/>
            <person name="White M.M."/>
            <person name="Kvist S."/>
            <person name="Moncalvo J.M."/>
        </authorList>
    </citation>
    <scope>NUCLEOTIDE SEQUENCE [LARGE SCALE GENOMIC DNA]</scope>
    <source>
        <strain evidence="6 7">ALG-7-W6</strain>
    </source>
</reference>
<feature type="repeat" description="WD" evidence="3">
    <location>
        <begin position="680"/>
        <end position="712"/>
    </location>
</feature>
<evidence type="ECO:0000256" key="5">
    <source>
        <dbReference type="SAM" id="MobiDB-lite"/>
    </source>
</evidence>
<dbReference type="PROSITE" id="PS50294">
    <property type="entry name" value="WD_REPEATS_REGION"/>
    <property type="match status" value="2"/>
</dbReference>
<keyword evidence="2" id="KW-0677">Repeat</keyword>
<evidence type="ECO:0000256" key="3">
    <source>
        <dbReference type="PROSITE-ProRule" id="PRU00221"/>
    </source>
</evidence>
<sequence>MREYEDPVERFGSKADLDQEEIDKLRQGILTLKVRLDELERENRILKQQNYDLTIRYSRNPANRAHPMPLIFETQNNDSGSQHKQTMTEDFGLVNTDISSTDFCDSTENIIENFSSQDFQGEKNVQPDIGLVTNDFLVDAPNESSEMENPIISVEDQDSIPNLSSSKRSNSNYSASELSEDKSEKHSAAFNGDFSTRTNSIREHRSNPDNGRKRNRAQNFVVEGELIGHKGAVYSLQYSNHKEWIASGSFDKTVRIWDTMECKQIALLEGHKMSVSAISWSDAESPPNLVSGGFDGKILEWDLSTMQMSNEKRKTGLIQTIIHDKQNSNIIYSSGSSGLIDVDDSRSKSFACCLGNSLSPVSTLAQLNENEILSSNLNGFVHLWDKRYPGSQSPDESPNRQNINNIERVLLKLDYAISNICLTFHERTGVAFLAVNSYDDTLRIYDRVSNVIDSSIDGSVGGFRQSDSFISEFNGINGSLTQFNSAQNGYNYGYNSNLRLIKEFKNVKTCNWPIRSSFFSETATKALLGGNSIVSKQTLGYDSSSRSTIQDGSLRSGLMIVTGSADPYGIVNWVNLNDFSENTFATSPNGSVVIEGDNDHNARSNIHKTRSEVAVDEAPKPQTHSQTTSDVSNYGIDSNQKKGLSRHSTINRKSTNMLANMGSSNENPNEIDHLVWPQKLEGHSDRVYTTATHNWKLQMCTASADSTILLWKPSRHFDSLISNYEILNPSTSA</sequence>
<evidence type="ECO:0000256" key="1">
    <source>
        <dbReference type="ARBA" id="ARBA00022574"/>
    </source>
</evidence>
<dbReference type="PROSITE" id="PS50082">
    <property type="entry name" value="WD_REPEATS_2"/>
    <property type="match status" value="3"/>
</dbReference>
<evidence type="ECO:0000313" key="6">
    <source>
        <dbReference type="EMBL" id="OLY81539.1"/>
    </source>
</evidence>
<gene>
    <name evidence="6" type="ORF">AYI68_g4354</name>
</gene>
<dbReference type="PANTHER" id="PTHR22847:SF637">
    <property type="entry name" value="WD REPEAT DOMAIN 5B"/>
    <property type="match status" value="1"/>
</dbReference>
<dbReference type="InterPro" id="IPR036322">
    <property type="entry name" value="WD40_repeat_dom_sf"/>
</dbReference>
<protein>
    <submittedName>
        <fullName evidence="6">Protein will die slowly</fullName>
    </submittedName>
</protein>
<feature type="compositionally biased region" description="Polar residues" evidence="5">
    <location>
        <begin position="622"/>
        <end position="649"/>
    </location>
</feature>
<evidence type="ECO:0000256" key="2">
    <source>
        <dbReference type="ARBA" id="ARBA00022737"/>
    </source>
</evidence>
<evidence type="ECO:0000256" key="4">
    <source>
        <dbReference type="SAM" id="Coils"/>
    </source>
</evidence>
<feature type="region of interest" description="Disordered" evidence="5">
    <location>
        <begin position="610"/>
        <end position="649"/>
    </location>
</feature>
<feature type="compositionally biased region" description="Low complexity" evidence="5">
    <location>
        <begin position="159"/>
        <end position="176"/>
    </location>
</feature>
<feature type="compositionally biased region" description="Basic and acidic residues" evidence="5">
    <location>
        <begin position="610"/>
        <end position="619"/>
    </location>
</feature>
<proteinExistence type="predicted"/>
<dbReference type="STRING" id="133383.A0A1R0GXC1"/>
<dbReference type="InterPro" id="IPR001680">
    <property type="entry name" value="WD40_rpt"/>
</dbReference>
<dbReference type="AlphaFoldDB" id="A0A1R0GXC1"/>
<dbReference type="Proteomes" id="UP000187455">
    <property type="component" value="Unassembled WGS sequence"/>
</dbReference>
<feature type="repeat" description="WD" evidence="3">
    <location>
        <begin position="226"/>
        <end position="258"/>
    </location>
</feature>
<dbReference type="Gene3D" id="2.130.10.10">
    <property type="entry name" value="YVTN repeat-like/Quinoprotein amine dehydrogenase"/>
    <property type="match status" value="2"/>
</dbReference>
<dbReference type="Pfam" id="PF00400">
    <property type="entry name" value="WD40"/>
    <property type="match status" value="3"/>
</dbReference>